<feature type="transmembrane region" description="Helical" evidence="1">
    <location>
        <begin position="153"/>
        <end position="177"/>
    </location>
</feature>
<evidence type="ECO:0000256" key="1">
    <source>
        <dbReference type="SAM" id="Phobius"/>
    </source>
</evidence>
<feature type="transmembrane region" description="Helical" evidence="1">
    <location>
        <begin position="122"/>
        <end position="141"/>
    </location>
</feature>
<name>A0A543E169_9PSEU</name>
<keyword evidence="1" id="KW-0812">Transmembrane</keyword>
<feature type="transmembrane region" description="Helical" evidence="1">
    <location>
        <begin position="209"/>
        <end position="227"/>
    </location>
</feature>
<dbReference type="EMBL" id="VFPA01000001">
    <property type="protein sequence ID" value="TQM15304.1"/>
    <property type="molecule type" value="Genomic_DNA"/>
</dbReference>
<keyword evidence="3" id="KW-1185">Reference proteome</keyword>
<dbReference type="PANTHER" id="PTHR36833:SF1">
    <property type="entry name" value="INTEGRAL MEMBRANE TRANSPORT PROTEIN"/>
    <property type="match status" value="1"/>
</dbReference>
<gene>
    <name evidence="2" type="ORF">FB558_2087</name>
</gene>
<feature type="transmembrane region" description="Helical" evidence="1">
    <location>
        <begin position="239"/>
        <end position="258"/>
    </location>
</feature>
<dbReference type="Pfam" id="PF06182">
    <property type="entry name" value="ABC2_membrane_6"/>
    <property type="match status" value="1"/>
</dbReference>
<comment type="caution">
    <text evidence="2">The sequence shown here is derived from an EMBL/GenBank/DDBJ whole genome shotgun (WGS) entry which is preliminary data.</text>
</comment>
<evidence type="ECO:0000313" key="3">
    <source>
        <dbReference type="Proteomes" id="UP000315677"/>
    </source>
</evidence>
<keyword evidence="1" id="KW-1133">Transmembrane helix</keyword>
<dbReference type="PANTHER" id="PTHR36833">
    <property type="entry name" value="SLR0610 PROTEIN-RELATED"/>
    <property type="match status" value="1"/>
</dbReference>
<dbReference type="Proteomes" id="UP000315677">
    <property type="component" value="Unassembled WGS sequence"/>
</dbReference>
<feature type="transmembrane region" description="Helical" evidence="1">
    <location>
        <begin position="66"/>
        <end position="84"/>
    </location>
</feature>
<organism evidence="2 3">
    <name type="scientific">Pseudonocardia kunmingensis</name>
    <dbReference type="NCBI Taxonomy" id="630975"/>
    <lineage>
        <taxon>Bacteria</taxon>
        <taxon>Bacillati</taxon>
        <taxon>Actinomycetota</taxon>
        <taxon>Actinomycetes</taxon>
        <taxon>Pseudonocardiales</taxon>
        <taxon>Pseudonocardiaceae</taxon>
        <taxon>Pseudonocardia</taxon>
    </lineage>
</organism>
<reference evidence="2 3" key="1">
    <citation type="submission" date="2019-06" db="EMBL/GenBank/DDBJ databases">
        <title>Sequencing the genomes of 1000 actinobacteria strains.</title>
        <authorList>
            <person name="Klenk H.-P."/>
        </authorList>
    </citation>
    <scope>NUCLEOTIDE SEQUENCE [LARGE SCALE GENOMIC DNA]</scope>
    <source>
        <strain evidence="2 3">DSM 45301</strain>
    </source>
</reference>
<protein>
    <submittedName>
        <fullName evidence="2">ABC-2 type transport system permease protein</fullName>
    </submittedName>
</protein>
<proteinExistence type="predicted"/>
<dbReference type="AlphaFoldDB" id="A0A543E169"/>
<sequence length="270" mass="28696">MAEQPVTGRVYLQILGSRVRSQLAYRGSFVLDLLGQVLAAASELVVIVTVFAQVDTLGGFTRDEVLLVYALAGISFGFADLAVGQLDDLPRWIRTGELDVLLARPLGVLPQLVTSDLQLRRLGRVAVGVVVLAVVLARGGVEPTPLNALLVLATPMLGAAITGSVWVATCSVSFWVIEGREVANAFTYGSQLTTSYPITVFGPWLRRTLCYAVPSAFVAYFPALALLDRPDPLGLPHALRYAAPLVAVAAVATAALVWRAAVRHYQGAGS</sequence>
<accession>A0A543E169</accession>
<dbReference type="RefSeq" id="WP_246106354.1">
    <property type="nucleotide sequence ID" value="NZ_VFPA01000001.1"/>
</dbReference>
<keyword evidence="1" id="KW-0472">Membrane</keyword>
<evidence type="ECO:0000313" key="2">
    <source>
        <dbReference type="EMBL" id="TQM15304.1"/>
    </source>
</evidence>
<feature type="transmembrane region" description="Helical" evidence="1">
    <location>
        <begin position="29"/>
        <end position="54"/>
    </location>
</feature>
<dbReference type="InterPro" id="IPR010390">
    <property type="entry name" value="ABC-2_transporter-like"/>
</dbReference>